<evidence type="ECO:0000313" key="2">
    <source>
        <dbReference type="Proteomes" id="UP001199135"/>
    </source>
</evidence>
<organism evidence="1 2">
    <name type="scientific">Serratia montpellierensis</name>
    <dbReference type="NCBI Taxonomy" id="2598730"/>
    <lineage>
        <taxon>Bacteria</taxon>
        <taxon>Pseudomonadati</taxon>
        <taxon>Pseudomonadota</taxon>
        <taxon>Gammaproteobacteria</taxon>
        <taxon>Enterobacterales</taxon>
        <taxon>Yersiniaceae</taxon>
        <taxon>Serratia</taxon>
    </lineage>
</organism>
<proteinExistence type="predicted"/>
<dbReference type="EMBL" id="VOSO01000014">
    <property type="protein sequence ID" value="MCC7659917.1"/>
    <property type="molecule type" value="Genomic_DNA"/>
</dbReference>
<gene>
    <name evidence="1" type="ORF">FUU20_14355</name>
</gene>
<dbReference type="Proteomes" id="UP001199135">
    <property type="component" value="Unassembled WGS sequence"/>
</dbReference>
<keyword evidence="2" id="KW-1185">Reference proteome</keyword>
<name>A0ABS8J7C8_9GAMM</name>
<comment type="caution">
    <text evidence="1">The sequence shown here is derived from an EMBL/GenBank/DDBJ whole genome shotgun (WGS) entry which is preliminary data.</text>
</comment>
<dbReference type="RefSeq" id="WP_121553939.1">
    <property type="nucleotide sequence ID" value="NZ_VOSN01000022.1"/>
</dbReference>
<sequence>MAWGFQTWDMNGTPNNTGIVKVFTIGTIRVEQNQKSGSWNFNVPSGYRIDFMSLQDGIGFTQERRGLRVVSNNTIEMFDANGVWGGGTAPAYSGWVIIYLVKV</sequence>
<protein>
    <submittedName>
        <fullName evidence="1">Uncharacterized protein</fullName>
    </submittedName>
</protein>
<accession>A0ABS8J7C8</accession>
<evidence type="ECO:0000313" key="1">
    <source>
        <dbReference type="EMBL" id="MCC7659917.1"/>
    </source>
</evidence>
<reference evidence="1 2" key="1">
    <citation type="submission" date="2019-08" db="EMBL/GenBank/DDBJ databases">
        <title>Genome sequencing of Psyttalia spp.-associated microbial isolates reveals a potentially novel species in the Serratia genus.</title>
        <authorList>
            <person name="Tannieres-Laurent M."/>
            <person name="Sparks M.E."/>
            <person name="Blackburn M.B."/>
            <person name="Gundersen-Rindal D.E."/>
            <person name="Bon M.-C."/>
        </authorList>
    </citation>
    <scope>NUCLEOTIDE SEQUENCE [LARGE SCALE GENOMIC DNA]</scope>
    <source>
        <strain evidence="2">Pon4B</strain>
    </source>
</reference>